<dbReference type="EMBL" id="JANCYU010000004">
    <property type="protein sequence ID" value="KAK4522400.1"/>
    <property type="molecule type" value="Genomic_DNA"/>
</dbReference>
<keyword evidence="1" id="KW-0547">Nucleotide-binding</keyword>
<dbReference type="NCBIfam" id="TIGR00231">
    <property type="entry name" value="small_GTP"/>
    <property type="match status" value="1"/>
</dbReference>
<gene>
    <name evidence="5" type="ORF">GAYE_HTGSCF06PCTG21G0286</name>
</gene>
<dbReference type="AlphaFoldDB" id="A0AAV9I369"/>
<dbReference type="Proteomes" id="UP001300502">
    <property type="component" value="Unassembled WGS sequence"/>
</dbReference>
<proteinExistence type="predicted"/>
<feature type="domain" description="TGS" evidence="4">
    <location>
        <begin position="289"/>
        <end position="367"/>
    </location>
</feature>
<dbReference type="CDD" id="cd01896">
    <property type="entry name" value="DRG"/>
    <property type="match status" value="1"/>
</dbReference>
<evidence type="ECO:0000259" key="4">
    <source>
        <dbReference type="PROSITE" id="PS51880"/>
    </source>
</evidence>
<reference evidence="5 6" key="1">
    <citation type="submission" date="2022-07" db="EMBL/GenBank/DDBJ databases">
        <title>Genome-wide signatures of adaptation to extreme environments.</title>
        <authorList>
            <person name="Cho C.H."/>
            <person name="Yoon H.S."/>
        </authorList>
    </citation>
    <scope>NUCLEOTIDE SEQUENCE [LARGE SCALE GENOMIC DNA]</scope>
    <source>
        <strain evidence="5 6">108.79 E11</strain>
    </source>
</reference>
<dbReference type="InterPro" id="IPR012675">
    <property type="entry name" value="Beta-grasp_dom_sf"/>
</dbReference>
<dbReference type="PROSITE" id="PS51710">
    <property type="entry name" value="G_OBG"/>
    <property type="match status" value="1"/>
</dbReference>
<accession>A0AAV9I369</accession>
<dbReference type="InterPro" id="IPR031167">
    <property type="entry name" value="G_OBG"/>
</dbReference>
<evidence type="ECO:0000259" key="3">
    <source>
        <dbReference type="PROSITE" id="PS51710"/>
    </source>
</evidence>
<dbReference type="GO" id="GO:0005525">
    <property type="term" value="F:GTP binding"/>
    <property type="evidence" value="ECO:0007669"/>
    <property type="project" value="UniProtKB-KW"/>
</dbReference>
<dbReference type="PROSITE" id="PS00905">
    <property type="entry name" value="GTP1_OBG"/>
    <property type="match status" value="1"/>
</dbReference>
<name>A0AAV9I369_9RHOD</name>
<dbReference type="InterPro" id="IPR005225">
    <property type="entry name" value="Small_GTP-bd"/>
</dbReference>
<dbReference type="CDD" id="cd17230">
    <property type="entry name" value="TGS_DRG1"/>
    <property type="match status" value="1"/>
</dbReference>
<dbReference type="PRINTS" id="PR00326">
    <property type="entry name" value="GTP1OBG"/>
</dbReference>
<evidence type="ECO:0000256" key="1">
    <source>
        <dbReference type="ARBA" id="ARBA00022741"/>
    </source>
</evidence>
<dbReference type="PANTHER" id="PTHR43127">
    <property type="entry name" value="DEVELOPMENTALLY-REGULATED GTP-BINDING PROTEIN 2"/>
    <property type="match status" value="1"/>
</dbReference>
<evidence type="ECO:0000313" key="6">
    <source>
        <dbReference type="Proteomes" id="UP001300502"/>
    </source>
</evidence>
<dbReference type="InterPro" id="IPR004095">
    <property type="entry name" value="TGS"/>
</dbReference>
<dbReference type="InterPro" id="IPR006073">
    <property type="entry name" value="GTP-bd"/>
</dbReference>
<dbReference type="InterPro" id="IPR031662">
    <property type="entry name" value="GTP-binding_2"/>
</dbReference>
<evidence type="ECO:0000313" key="5">
    <source>
        <dbReference type="EMBL" id="KAK4522400.1"/>
    </source>
</evidence>
<dbReference type="InterPro" id="IPR012676">
    <property type="entry name" value="TGS-like"/>
</dbReference>
<dbReference type="FunFam" id="3.10.20.30:FF:000003">
    <property type="entry name" value="Developmentally-regulated GTP-binding protein 1"/>
    <property type="match status" value="1"/>
</dbReference>
<dbReference type="GO" id="GO:0003924">
    <property type="term" value="F:GTPase activity"/>
    <property type="evidence" value="ECO:0007669"/>
    <property type="project" value="InterPro"/>
</dbReference>
<organism evidence="5 6">
    <name type="scientific">Galdieria yellowstonensis</name>
    <dbReference type="NCBI Taxonomy" id="3028027"/>
    <lineage>
        <taxon>Eukaryota</taxon>
        <taxon>Rhodophyta</taxon>
        <taxon>Bangiophyceae</taxon>
        <taxon>Galdieriales</taxon>
        <taxon>Galdieriaceae</taxon>
        <taxon>Galdieria</taxon>
    </lineage>
</organism>
<dbReference type="InterPro" id="IPR027417">
    <property type="entry name" value="P-loop_NTPase"/>
</dbReference>
<dbReference type="FunFam" id="3.40.50.300:FF:000740">
    <property type="entry name" value="Putative GTP-binding protein 1"/>
    <property type="match status" value="1"/>
</dbReference>
<dbReference type="InterPro" id="IPR006074">
    <property type="entry name" value="GTP1-OBG_CS"/>
</dbReference>
<dbReference type="SUPFAM" id="SSF81271">
    <property type="entry name" value="TGS-like"/>
    <property type="match status" value="1"/>
</dbReference>
<comment type="caution">
    <text evidence="5">The sequence shown here is derived from an EMBL/GenBank/DDBJ whole genome shotgun (WGS) entry which is preliminary data.</text>
</comment>
<evidence type="ECO:0000256" key="2">
    <source>
        <dbReference type="ARBA" id="ARBA00023134"/>
    </source>
</evidence>
<dbReference type="PROSITE" id="PS51880">
    <property type="entry name" value="TGS"/>
    <property type="match status" value="1"/>
</dbReference>
<keyword evidence="2" id="KW-0342">GTP-binding</keyword>
<dbReference type="SUPFAM" id="SSF52540">
    <property type="entry name" value="P-loop containing nucleoside triphosphate hydrolases"/>
    <property type="match status" value="1"/>
</dbReference>
<dbReference type="Gene3D" id="3.40.50.300">
    <property type="entry name" value="P-loop containing nucleotide triphosphate hydrolases"/>
    <property type="match status" value="1"/>
</dbReference>
<dbReference type="Pfam" id="PF16897">
    <property type="entry name" value="MMR_HSR1_Xtn"/>
    <property type="match status" value="1"/>
</dbReference>
<dbReference type="InterPro" id="IPR045001">
    <property type="entry name" value="DRG"/>
</dbReference>
<dbReference type="Pfam" id="PF01926">
    <property type="entry name" value="MMR_HSR1"/>
    <property type="match status" value="1"/>
</dbReference>
<dbReference type="Gene3D" id="3.10.20.30">
    <property type="match status" value="1"/>
</dbReference>
<feature type="domain" description="OBG-type G" evidence="3">
    <location>
        <begin position="64"/>
        <end position="289"/>
    </location>
</feature>
<sequence>MSTVLAKIEEVEAEIARTQKNKATMGHLGLLKAKLAKLRRELLAPPKGGGGGGEGFDVTKTGDARIGLVGFPSVGKSTLLNKLTNTESEVAAYEFTTLTCIPGVIYHKGAKLQLLDLPGIIEGAKDGKGRGRQVIAVARSCGLILIVLDATKPATVKNLIEHELEGFGIRLNKRPPQITFRKRDKGGISLTSAVQNTNLDIETVKAICAEYRVHNADISLREDATADDLIDVIEGNRKYIPAIYVINKVDCISEEELDLWAQLPNSILVSGDLEWNLDGLLEMMWEKLNLIRVYTKPKGEPADFEAPVILRNDRKHCTVEAFCNKLHKSIMKEFKYALVWGSSVKFNPQKVGKDHILHDEDVVQIVKKIYRYSFTEIATNTLKAVTDVLLTNSISVVVDFVVMTYACRNIRSMLLVKRGIHTGGKKPPRKGVELAEGHFKSLSYQNSCSPSDTSSVERANSWKLFFPRSRYEATTLEGVERIFLENLDEQQRETSLKTPENKCFTQSKEYGTGDVYSHSEFSFVPSKSFPKRLTSELARAFDFGALYSDFGSEEVVYQASPVTSRLDRNQTPRSTEYWYYYCTHEEDSVKNTTAPGLKVETQSFGDRFAADIISAVDRYNQRFSNVEKHSFKYLPEEDSNDNETS</sequence>
<evidence type="ECO:0008006" key="7">
    <source>
        <dbReference type="Google" id="ProtNLM"/>
    </source>
</evidence>
<dbReference type="Pfam" id="PF02824">
    <property type="entry name" value="TGS"/>
    <property type="match status" value="1"/>
</dbReference>
<protein>
    <recommendedName>
        <fullName evidence="7">GTP-binding protein</fullName>
    </recommendedName>
</protein>
<keyword evidence="6" id="KW-1185">Reference proteome</keyword>